<accession>A0A8J5T0H6</accession>
<protein>
    <submittedName>
        <fullName evidence="2">Uncharacterized protein</fullName>
    </submittedName>
</protein>
<dbReference type="AlphaFoldDB" id="A0A8J5T0H6"/>
<proteinExistence type="predicted"/>
<feature type="region of interest" description="Disordered" evidence="1">
    <location>
        <begin position="94"/>
        <end position="118"/>
    </location>
</feature>
<comment type="caution">
    <text evidence="2">The sequence shown here is derived from an EMBL/GenBank/DDBJ whole genome shotgun (WGS) entry which is preliminary data.</text>
</comment>
<keyword evidence="3" id="KW-1185">Reference proteome</keyword>
<evidence type="ECO:0000313" key="3">
    <source>
        <dbReference type="Proteomes" id="UP000729402"/>
    </source>
</evidence>
<evidence type="ECO:0000256" key="1">
    <source>
        <dbReference type="SAM" id="MobiDB-lite"/>
    </source>
</evidence>
<organism evidence="2 3">
    <name type="scientific">Zizania palustris</name>
    <name type="common">Northern wild rice</name>
    <dbReference type="NCBI Taxonomy" id="103762"/>
    <lineage>
        <taxon>Eukaryota</taxon>
        <taxon>Viridiplantae</taxon>
        <taxon>Streptophyta</taxon>
        <taxon>Embryophyta</taxon>
        <taxon>Tracheophyta</taxon>
        <taxon>Spermatophyta</taxon>
        <taxon>Magnoliopsida</taxon>
        <taxon>Liliopsida</taxon>
        <taxon>Poales</taxon>
        <taxon>Poaceae</taxon>
        <taxon>BOP clade</taxon>
        <taxon>Oryzoideae</taxon>
        <taxon>Oryzeae</taxon>
        <taxon>Zizaniinae</taxon>
        <taxon>Zizania</taxon>
    </lineage>
</organism>
<evidence type="ECO:0000313" key="2">
    <source>
        <dbReference type="EMBL" id="KAG8071365.1"/>
    </source>
</evidence>
<dbReference type="OrthoDB" id="687880at2759"/>
<sequence length="210" mass="22969">MSRAGGGRGRGNVKMTTFPAVAPHGSQERRLLQERSAKELEAVHGLLNRAEALVANKNVSGGAAAAAAAVAHYSTPIPFPRHRKNVRLLHRPEDPSHHAVATPSEMADGVASAKRRKTRPLVDDAEPTMPMHEKEQMARMLSSLWTEVPAAKHIAYFMRRECSWCPVPDGSEMVVDLLSTTDAALFRLKKLLVKFAEENKIQWPDAGPAA</sequence>
<reference evidence="2" key="1">
    <citation type="journal article" date="2021" name="bioRxiv">
        <title>Whole Genome Assembly and Annotation of Northern Wild Rice, Zizania palustris L., Supports a Whole Genome Duplication in the Zizania Genus.</title>
        <authorList>
            <person name="Haas M."/>
            <person name="Kono T."/>
            <person name="Macchietto M."/>
            <person name="Millas R."/>
            <person name="McGilp L."/>
            <person name="Shao M."/>
            <person name="Duquette J."/>
            <person name="Hirsch C.N."/>
            <person name="Kimball J."/>
        </authorList>
    </citation>
    <scope>NUCLEOTIDE SEQUENCE</scope>
    <source>
        <tissue evidence="2">Fresh leaf tissue</tissue>
    </source>
</reference>
<name>A0A8J5T0H6_ZIZPA</name>
<gene>
    <name evidence="2" type="ORF">GUJ93_ZPchr0006g42142</name>
</gene>
<dbReference type="Proteomes" id="UP000729402">
    <property type="component" value="Unassembled WGS sequence"/>
</dbReference>
<dbReference type="EMBL" id="JAAALK010000283">
    <property type="protein sequence ID" value="KAG8071365.1"/>
    <property type="molecule type" value="Genomic_DNA"/>
</dbReference>
<reference evidence="2" key="2">
    <citation type="submission" date="2021-02" db="EMBL/GenBank/DDBJ databases">
        <authorList>
            <person name="Kimball J.A."/>
            <person name="Haas M.W."/>
            <person name="Macchietto M."/>
            <person name="Kono T."/>
            <person name="Duquette J."/>
            <person name="Shao M."/>
        </authorList>
    </citation>
    <scope>NUCLEOTIDE SEQUENCE</scope>
    <source>
        <tissue evidence="2">Fresh leaf tissue</tissue>
    </source>
</reference>